<dbReference type="InterPro" id="IPR009057">
    <property type="entry name" value="Homeodomain-like_sf"/>
</dbReference>
<feature type="compositionally biased region" description="Low complexity" evidence="3">
    <location>
        <begin position="8"/>
        <end position="22"/>
    </location>
</feature>
<keyword evidence="6" id="KW-1185">Reference proteome</keyword>
<dbReference type="InterPro" id="IPR052833">
    <property type="entry name" value="Telomeric_DNA-bd_trans-reg"/>
</dbReference>
<evidence type="ECO:0000259" key="4">
    <source>
        <dbReference type="PROSITE" id="PS51294"/>
    </source>
</evidence>
<dbReference type="InterPro" id="IPR013867">
    <property type="entry name" value="Telomere_rpt-bd_fac_dimer_dom"/>
</dbReference>
<dbReference type="PANTHER" id="PTHR47807">
    <property type="entry name" value="PROTEIN TBF1"/>
    <property type="match status" value="1"/>
</dbReference>
<feature type="compositionally biased region" description="Basic and acidic residues" evidence="3">
    <location>
        <begin position="68"/>
        <end position="80"/>
    </location>
</feature>
<accession>A0ABR4P3Z6</accession>
<sequence length="685" mass="75809">MEDGATTSASAGVIAPPAAPIATDETHIKYESPYGTDDFPRSPVHPVDPSDLTSPSLKRPRSSGDLPEPEKRQKVEAPQEKEEDAFDLASLIAQATASVTQHFAPSPQVQPEEQPQHPDPLQAQPSVECQDDNSTPDPYLYMRVLSLPILESLSLQVLSRLSQGPYSDTILMVTNPTSDSGQAYMTLKSLFDQTKQIYTRSEPFLSADELNIHEPEHRATIRSTNLATFASSVFGGQDVGFYQLNDHFIETFTPDGEPMEKQPGLLYLNFKTQMYLSALSEEEQDRTKEEILEGLFPDSLQEVLASRHPGTPLTQAENEFMGAIRGRREYLLNEPSDPNAIQVLSEKFAWEDFLRNLSKYLGKVYEPLLGPYMKRQSLTAPVSPPRPSDQDSTLAMFASQHEPVTESAALTAEDIIEQAKRAAEAALESVGYSQGFSATPQQVEDPQQPMFQQHVNHNPYSQDYSGGAIPFPTQTAPTQVLYEQARQAAVAKANPSRGRPGLPSQRRPWSNEEENALMAGLDQVRGPHWSQILALYGSKGSISEILKDRNQVQLKDKARNLKLFFLKSNIEVPYYLQCVTGELKTRAPSQAARKEAEERARLATDEEQARFNGNMTLTGSLQDPGRIDELYDEEEEGSLNDFDILDVQSPSILPSTSFNADDDFKQQLIAATAAEGNVAVQATST</sequence>
<gene>
    <name evidence="5" type="ORF">PVAG01_11046</name>
</gene>
<dbReference type="PANTHER" id="PTHR47807:SF1">
    <property type="entry name" value="PROTEIN TBF1"/>
    <property type="match status" value="1"/>
</dbReference>
<name>A0ABR4P3Z6_9HELO</name>
<evidence type="ECO:0000256" key="2">
    <source>
        <dbReference type="ARBA" id="ARBA00023242"/>
    </source>
</evidence>
<dbReference type="Gene3D" id="1.10.10.60">
    <property type="entry name" value="Homeodomain-like"/>
    <property type="match status" value="1"/>
</dbReference>
<keyword evidence="1" id="KW-0238">DNA-binding</keyword>
<dbReference type="SUPFAM" id="SSF46689">
    <property type="entry name" value="Homeodomain-like"/>
    <property type="match status" value="1"/>
</dbReference>
<dbReference type="InterPro" id="IPR017930">
    <property type="entry name" value="Myb_dom"/>
</dbReference>
<dbReference type="Pfam" id="PF08558">
    <property type="entry name" value="TRF"/>
    <property type="match status" value="1"/>
</dbReference>
<feature type="compositionally biased region" description="Polar residues" evidence="3">
    <location>
        <begin position="123"/>
        <end position="135"/>
    </location>
</feature>
<dbReference type="PROSITE" id="PS51294">
    <property type="entry name" value="HTH_MYB"/>
    <property type="match status" value="1"/>
</dbReference>
<dbReference type="Proteomes" id="UP001629113">
    <property type="component" value="Unassembled WGS sequence"/>
</dbReference>
<feature type="domain" description="HTH myb-type" evidence="4">
    <location>
        <begin position="505"/>
        <end position="566"/>
    </location>
</feature>
<evidence type="ECO:0000313" key="6">
    <source>
        <dbReference type="Proteomes" id="UP001629113"/>
    </source>
</evidence>
<reference evidence="5 6" key="1">
    <citation type="submission" date="2024-06" db="EMBL/GenBank/DDBJ databases">
        <title>Complete genome of Phlyctema vagabunda strain 19-DSS-EL-015.</title>
        <authorList>
            <person name="Fiorenzani C."/>
        </authorList>
    </citation>
    <scope>NUCLEOTIDE SEQUENCE [LARGE SCALE GENOMIC DNA]</scope>
    <source>
        <strain evidence="5 6">19-DSS-EL-015</strain>
    </source>
</reference>
<protein>
    <submittedName>
        <fullName evidence="5">Myb-like DNA-binding domain-containing protein</fullName>
    </submittedName>
</protein>
<dbReference type="CDD" id="cd11660">
    <property type="entry name" value="SANT_TRF"/>
    <property type="match status" value="1"/>
</dbReference>
<evidence type="ECO:0000256" key="1">
    <source>
        <dbReference type="ARBA" id="ARBA00023125"/>
    </source>
</evidence>
<dbReference type="EMBL" id="JBFCZG010000010">
    <property type="protein sequence ID" value="KAL3418036.1"/>
    <property type="molecule type" value="Genomic_DNA"/>
</dbReference>
<evidence type="ECO:0000256" key="3">
    <source>
        <dbReference type="SAM" id="MobiDB-lite"/>
    </source>
</evidence>
<feature type="region of interest" description="Disordered" evidence="3">
    <location>
        <begin position="103"/>
        <end position="135"/>
    </location>
</feature>
<keyword evidence="2" id="KW-0539">Nucleus</keyword>
<comment type="caution">
    <text evidence="5">The sequence shown here is derived from an EMBL/GenBank/DDBJ whole genome shotgun (WGS) entry which is preliminary data.</text>
</comment>
<proteinExistence type="predicted"/>
<evidence type="ECO:0000313" key="5">
    <source>
        <dbReference type="EMBL" id="KAL3418036.1"/>
    </source>
</evidence>
<organism evidence="5 6">
    <name type="scientific">Phlyctema vagabunda</name>
    <dbReference type="NCBI Taxonomy" id="108571"/>
    <lineage>
        <taxon>Eukaryota</taxon>
        <taxon>Fungi</taxon>
        <taxon>Dikarya</taxon>
        <taxon>Ascomycota</taxon>
        <taxon>Pezizomycotina</taxon>
        <taxon>Leotiomycetes</taxon>
        <taxon>Helotiales</taxon>
        <taxon>Dermateaceae</taxon>
        <taxon>Phlyctema</taxon>
    </lineage>
</organism>
<feature type="region of interest" description="Disordered" evidence="3">
    <location>
        <begin position="1"/>
        <end position="84"/>
    </location>
</feature>